<evidence type="ECO:0000256" key="4">
    <source>
        <dbReference type="PROSITE-ProRule" id="PRU00409"/>
    </source>
</evidence>
<evidence type="ECO:0000256" key="2">
    <source>
        <dbReference type="ARBA" id="ARBA00022741"/>
    </source>
</evidence>
<dbReference type="GO" id="GO:0046872">
    <property type="term" value="F:metal ion binding"/>
    <property type="evidence" value="ECO:0007669"/>
    <property type="project" value="InterPro"/>
</dbReference>
<reference evidence="7" key="1">
    <citation type="submission" date="2016-10" db="EMBL/GenBank/DDBJ databases">
        <authorList>
            <person name="Varghese N."/>
        </authorList>
    </citation>
    <scope>NUCLEOTIDE SEQUENCE [LARGE SCALE GENOMIC DNA]</scope>
    <source>
        <strain evidence="7">DSM 45096 / BCRC 16803 / CGMCC 4.1857 / CIP 109030 / JCM 12277 / KCTC 19219 / NBRC 100920 / 33214</strain>
    </source>
</reference>
<dbReference type="STRING" id="235985.SAMN05414137_118165"/>
<name>A0A1H7VP80_STRJI</name>
<evidence type="ECO:0000256" key="1">
    <source>
        <dbReference type="ARBA" id="ARBA00022598"/>
    </source>
</evidence>
<dbReference type="PANTHER" id="PTHR43585">
    <property type="entry name" value="FUMIPYRROLE BIOSYNTHESIS PROTEIN C"/>
    <property type="match status" value="1"/>
</dbReference>
<dbReference type="Gene3D" id="3.40.50.20">
    <property type="match status" value="1"/>
</dbReference>
<organism evidence="6 7">
    <name type="scientific">Streptacidiphilus jiangxiensis</name>
    <dbReference type="NCBI Taxonomy" id="235985"/>
    <lineage>
        <taxon>Bacteria</taxon>
        <taxon>Bacillati</taxon>
        <taxon>Actinomycetota</taxon>
        <taxon>Actinomycetes</taxon>
        <taxon>Kitasatosporales</taxon>
        <taxon>Streptomycetaceae</taxon>
        <taxon>Streptacidiphilus</taxon>
    </lineage>
</organism>
<dbReference type="AlphaFoldDB" id="A0A1H7VP80"/>
<dbReference type="eggNOG" id="COG0151">
    <property type="taxonomic scope" value="Bacteria"/>
</dbReference>
<dbReference type="Gene3D" id="3.30.470.20">
    <property type="entry name" value="ATP-grasp fold, B domain"/>
    <property type="match status" value="1"/>
</dbReference>
<keyword evidence="3 4" id="KW-0067">ATP-binding</keyword>
<gene>
    <name evidence="6" type="ORF">SAMN05414137_118165</name>
</gene>
<dbReference type="PANTHER" id="PTHR43585:SF2">
    <property type="entry name" value="ATP-GRASP ENZYME FSQD"/>
    <property type="match status" value="1"/>
</dbReference>
<feature type="domain" description="ATP-grasp" evidence="5">
    <location>
        <begin position="116"/>
        <end position="313"/>
    </location>
</feature>
<dbReference type="SMART" id="SM01209">
    <property type="entry name" value="GARS_A"/>
    <property type="match status" value="1"/>
</dbReference>
<evidence type="ECO:0000313" key="7">
    <source>
        <dbReference type="Proteomes" id="UP000183015"/>
    </source>
</evidence>
<dbReference type="OrthoDB" id="24041at2"/>
<dbReference type="PROSITE" id="PS50975">
    <property type="entry name" value="ATP_GRASP"/>
    <property type="match status" value="1"/>
</dbReference>
<accession>A0A1H7VP80</accession>
<dbReference type="Proteomes" id="UP000183015">
    <property type="component" value="Unassembled WGS sequence"/>
</dbReference>
<dbReference type="Pfam" id="PF18130">
    <property type="entry name" value="ATPgrasp_N"/>
    <property type="match status" value="1"/>
</dbReference>
<dbReference type="InterPro" id="IPR041472">
    <property type="entry name" value="BL00235/CARNS1_N"/>
</dbReference>
<evidence type="ECO:0000259" key="5">
    <source>
        <dbReference type="PROSITE" id="PS50975"/>
    </source>
</evidence>
<evidence type="ECO:0000313" key="6">
    <source>
        <dbReference type="EMBL" id="SEM10980.1"/>
    </source>
</evidence>
<dbReference type="InterPro" id="IPR011761">
    <property type="entry name" value="ATP-grasp"/>
</dbReference>
<dbReference type="Pfam" id="PF13535">
    <property type="entry name" value="ATP-grasp_4"/>
    <property type="match status" value="1"/>
</dbReference>
<keyword evidence="1" id="KW-0436">Ligase</keyword>
<proteinExistence type="predicted"/>
<dbReference type="EMBL" id="FOAZ01000018">
    <property type="protein sequence ID" value="SEM10980.1"/>
    <property type="molecule type" value="Genomic_DNA"/>
</dbReference>
<keyword evidence="2 4" id="KW-0547">Nucleotide-binding</keyword>
<dbReference type="InterPro" id="IPR052032">
    <property type="entry name" value="ATP-dep_AA_Ligase"/>
</dbReference>
<protein>
    <submittedName>
        <fullName evidence="6">Biotin carboxylase</fullName>
    </submittedName>
</protein>
<sequence length="410" mass="43681">MAPTQLPHLLIVNSGRQEYREYSFESLSRRFRLSAVLPAGPTWQDAYLDRAVVTDTSDPAALGEALAQLGADGPGVGVLTWDETVLEVTAQAAEKLGLPHMSAAAAAHCRDKYRTRSLMAEAGLPSVRYRLVTSEDEALAAAEELGLPVVVKPRALAGSMGVVLAEDEQQVRDAYTLAAAVGYADLPTGHGVLVEEFLDGPEVAIDSAVLGSRVRSAYVAKKELAFAPYFEEVGHLVSGFTDEPWQQEARLLVRDAHRALGVEHGVTHAEVRMTAAGPRLVELNGRLGGGLIPWAGQLATGIDLVGAAGDLAVGKDVLLTPDRHRTAGIRFLYPPFDCTVREIDLAGCLEVPGVVRALTLAGPGTALRLPPKEAIPRLAVLVTVADDEDTCRRVLDEAEQRAVCSLEPLA</sequence>
<dbReference type="RefSeq" id="WP_052438604.1">
    <property type="nucleotide sequence ID" value="NZ_BBPN01000010.1"/>
</dbReference>
<dbReference type="SUPFAM" id="SSF56059">
    <property type="entry name" value="Glutathione synthetase ATP-binding domain-like"/>
    <property type="match status" value="1"/>
</dbReference>
<dbReference type="GO" id="GO:0005524">
    <property type="term" value="F:ATP binding"/>
    <property type="evidence" value="ECO:0007669"/>
    <property type="project" value="UniProtKB-UniRule"/>
</dbReference>
<dbReference type="GO" id="GO:0016874">
    <property type="term" value="F:ligase activity"/>
    <property type="evidence" value="ECO:0007669"/>
    <property type="project" value="UniProtKB-KW"/>
</dbReference>
<evidence type="ECO:0000256" key="3">
    <source>
        <dbReference type="ARBA" id="ARBA00022840"/>
    </source>
</evidence>
<keyword evidence="7" id="KW-1185">Reference proteome</keyword>